<dbReference type="EMBL" id="JAIFTL010000072">
    <property type="protein sequence ID" value="KAG9324281.1"/>
    <property type="molecule type" value="Genomic_DNA"/>
</dbReference>
<dbReference type="Proteomes" id="UP000717515">
    <property type="component" value="Unassembled WGS sequence"/>
</dbReference>
<evidence type="ECO:0000256" key="1">
    <source>
        <dbReference type="SAM" id="MobiDB-lite"/>
    </source>
</evidence>
<evidence type="ECO:0000313" key="3">
    <source>
        <dbReference type="Proteomes" id="UP000717515"/>
    </source>
</evidence>
<proteinExistence type="predicted"/>
<name>A0A9P8A8B1_MORAP</name>
<feature type="region of interest" description="Disordered" evidence="1">
    <location>
        <begin position="208"/>
        <end position="243"/>
    </location>
</feature>
<sequence length="651" mass="73659">MHSLSVNPPSPIAPLPPECLELILDCLRNDLASLCQLLLVSRQLFQLTVPVLYRSPFRLAAGIPDPPPHSDSHPHSPPHAYDSTTGWAKFLDRTKLLTRLLIQNLQIKPLGKVPRLTVHEASLLDDSSGMENLQPLLPATEQLDWPMRSPSAMIPSGRSQSYSTLSMDPNDISDDSAGPSVPGREVAQDGFGQCPDLIRFDDEWGAENDGWSASHQRTPSHQVNTGSGAASYSTDHNEGDREDRIKRQYHTHATGTGLLMDYFHFYSHVDHRSIASVIRHVYPGAGRRECDRFMAEIERAVLMHNPRQIMSIHVQCPSVVIPHLLANMDQFEQMSAIELLDAVWTIHELEMVYQFLSEHAAMFPAGNFETQEKVVSGHDGDEEVVIRPLAMRQGIRRRTAAIRHFKYATLRNHWDDTTLGGRRFDPLQLIKALGPGLEIIESVYWPRTTLQDLDSLDVSSLHTLRIGFLDTPREGMAFMELQHLRVHGPTDQVVFDILRDAFYGFRNSLRVLEARSDMEHLEGPALRRVLIKGPWHEITDRSLQQMIETTVRTQEPKKNDGSHSGGSSSSQPGERRWGDQLSELSVLDNTRTREYESSSNRRRAQDDSETIARKMIMKARLELPWVDLGPDASHLARRVRRDGYLSRGWDV</sequence>
<accession>A0A9P8A8B1</accession>
<organism evidence="2 3">
    <name type="scientific">Mortierella alpina</name>
    <name type="common">Oleaginous fungus</name>
    <name type="synonym">Mortierella renispora</name>
    <dbReference type="NCBI Taxonomy" id="64518"/>
    <lineage>
        <taxon>Eukaryota</taxon>
        <taxon>Fungi</taxon>
        <taxon>Fungi incertae sedis</taxon>
        <taxon>Mucoromycota</taxon>
        <taxon>Mortierellomycotina</taxon>
        <taxon>Mortierellomycetes</taxon>
        <taxon>Mortierellales</taxon>
        <taxon>Mortierellaceae</taxon>
        <taxon>Mortierella</taxon>
    </lineage>
</organism>
<evidence type="ECO:0000313" key="2">
    <source>
        <dbReference type="EMBL" id="KAG9324281.1"/>
    </source>
</evidence>
<dbReference type="AlphaFoldDB" id="A0A9P8A8B1"/>
<feature type="compositionally biased region" description="Polar residues" evidence="1">
    <location>
        <begin position="157"/>
        <end position="167"/>
    </location>
</feature>
<gene>
    <name evidence="2" type="ORF">KVV02_008249</name>
</gene>
<feature type="compositionally biased region" description="Polar residues" evidence="1">
    <location>
        <begin position="211"/>
        <end position="234"/>
    </location>
</feature>
<comment type="caution">
    <text evidence="2">The sequence shown here is derived from an EMBL/GenBank/DDBJ whole genome shotgun (WGS) entry which is preliminary data.</text>
</comment>
<feature type="region of interest" description="Disordered" evidence="1">
    <location>
        <begin position="552"/>
        <end position="609"/>
    </location>
</feature>
<dbReference type="SUPFAM" id="SSF81383">
    <property type="entry name" value="F-box domain"/>
    <property type="match status" value="1"/>
</dbReference>
<evidence type="ECO:0008006" key="4">
    <source>
        <dbReference type="Google" id="ProtNLM"/>
    </source>
</evidence>
<dbReference type="InterPro" id="IPR036047">
    <property type="entry name" value="F-box-like_dom_sf"/>
</dbReference>
<reference evidence="2" key="1">
    <citation type="submission" date="2021-07" db="EMBL/GenBank/DDBJ databases">
        <title>Draft genome of Mortierella alpina, strain LL118, isolated from an aspen leaf litter sample.</title>
        <authorList>
            <person name="Yang S."/>
            <person name="Vinatzer B.A."/>
        </authorList>
    </citation>
    <scope>NUCLEOTIDE SEQUENCE</scope>
    <source>
        <strain evidence="2">LL118</strain>
    </source>
</reference>
<feature type="region of interest" description="Disordered" evidence="1">
    <location>
        <begin position="141"/>
        <end position="190"/>
    </location>
</feature>
<protein>
    <recommendedName>
        <fullName evidence="4">F-box domain-containing protein</fullName>
    </recommendedName>
</protein>